<dbReference type="InterPro" id="IPR014825">
    <property type="entry name" value="DNA_alkylation"/>
</dbReference>
<gene>
    <name evidence="1" type="ORF">O0955_14950</name>
</gene>
<protein>
    <submittedName>
        <fullName evidence="1">DNA alkylation repair protein</fullName>
    </submittedName>
</protein>
<dbReference type="Gene3D" id="1.25.10.90">
    <property type="match status" value="1"/>
</dbReference>
<evidence type="ECO:0000313" key="1">
    <source>
        <dbReference type="EMBL" id="MCZ4245304.1"/>
    </source>
</evidence>
<dbReference type="Pfam" id="PF08713">
    <property type="entry name" value="DNA_alkylation"/>
    <property type="match status" value="1"/>
</dbReference>
<dbReference type="PANTHER" id="PTHR34070">
    <property type="entry name" value="ARMADILLO-TYPE FOLD"/>
    <property type="match status" value="1"/>
</dbReference>
<organism evidence="1 2">
    <name type="scientific">Pedobacter punctiformis</name>
    <dbReference type="NCBI Taxonomy" id="3004097"/>
    <lineage>
        <taxon>Bacteria</taxon>
        <taxon>Pseudomonadati</taxon>
        <taxon>Bacteroidota</taxon>
        <taxon>Sphingobacteriia</taxon>
        <taxon>Sphingobacteriales</taxon>
        <taxon>Sphingobacteriaceae</taxon>
        <taxon>Pedobacter</taxon>
    </lineage>
</organism>
<dbReference type="Proteomes" id="UP001144347">
    <property type="component" value="Unassembled WGS sequence"/>
</dbReference>
<proteinExistence type="predicted"/>
<dbReference type="CDD" id="cd06561">
    <property type="entry name" value="AlkD_like"/>
    <property type="match status" value="1"/>
</dbReference>
<name>A0ABT4LBK9_9SPHI</name>
<dbReference type="InterPro" id="IPR016024">
    <property type="entry name" value="ARM-type_fold"/>
</dbReference>
<sequence>MKVLTAKQFLTELSAFQTKAELENVQRFFRYEGMESKFFGVRMSNIFALAKQFMQMPLNEIEKLLESDYYEARMAAVSIMDFQARDKKNTAERKKELFDLYISKHSCINNWDLVDRSAPFVVGGYLFDKSRTLLYQLAKSKNVWERRTAIVATYFFIRENDLEDTFKIAEILVNDQHDLIQKAVGSWIREAGKRDKQKLLNFLDQYASTMPKVTLRYAIEKLDQKQKDLYKKASQLK</sequence>
<dbReference type="EMBL" id="JAPWGM010000005">
    <property type="protein sequence ID" value="MCZ4245304.1"/>
    <property type="molecule type" value="Genomic_DNA"/>
</dbReference>
<dbReference type="SUPFAM" id="SSF48371">
    <property type="entry name" value="ARM repeat"/>
    <property type="match status" value="1"/>
</dbReference>
<keyword evidence="2" id="KW-1185">Reference proteome</keyword>
<evidence type="ECO:0000313" key="2">
    <source>
        <dbReference type="Proteomes" id="UP001144347"/>
    </source>
</evidence>
<dbReference type="PANTHER" id="PTHR34070:SF1">
    <property type="entry name" value="DNA ALKYLATION REPAIR PROTEIN"/>
    <property type="match status" value="1"/>
</dbReference>
<reference evidence="1" key="1">
    <citation type="submission" date="2022-12" db="EMBL/GenBank/DDBJ databases">
        <title>Genome sequence of HCMS5-2.</title>
        <authorList>
            <person name="Woo H."/>
        </authorList>
    </citation>
    <scope>NUCLEOTIDE SEQUENCE</scope>
    <source>
        <strain evidence="1">HCMS5-2</strain>
    </source>
</reference>
<comment type="caution">
    <text evidence="1">The sequence shown here is derived from an EMBL/GenBank/DDBJ whole genome shotgun (WGS) entry which is preliminary data.</text>
</comment>
<accession>A0ABT4LBK9</accession>
<dbReference type="RefSeq" id="WP_269428359.1">
    <property type="nucleotide sequence ID" value="NZ_JAPWGM010000005.1"/>
</dbReference>